<proteinExistence type="predicted"/>
<sequence>MAVSINDVHVIPHFTYVWTIENMYACSNVGSTAFTVQTMEKTSWNLWIQKSGIPGFIRLLINRSLLDNVPNAIEINFELSFLAINGRPLIKKLCSKQFQKDDIFEFRKFANIDEVFVQKRAEFLQGDVLTVRCRMWRMGNEISKHEVCFAHTLLREFRGSCLLKICDFSTLRVGQNGEITLNPTSGETIPMTLNCFIREEDDEQYVCIDIRLNDTETPCDGKIKILLLDAKGNVVHSENSEIFISYTQILDIFEKRRLIESKATLLPDDVLTLRCEYEVVTKIESGTEKYQCINLSKSEDSTSEIGKKRSYSTG</sequence>
<evidence type="ECO:0008006" key="3">
    <source>
        <dbReference type="Google" id="ProtNLM"/>
    </source>
</evidence>
<organism evidence="1 2">
    <name type="scientific">Larinioides sclopetarius</name>
    <dbReference type="NCBI Taxonomy" id="280406"/>
    <lineage>
        <taxon>Eukaryota</taxon>
        <taxon>Metazoa</taxon>
        <taxon>Ecdysozoa</taxon>
        <taxon>Arthropoda</taxon>
        <taxon>Chelicerata</taxon>
        <taxon>Arachnida</taxon>
        <taxon>Araneae</taxon>
        <taxon>Araneomorphae</taxon>
        <taxon>Entelegynae</taxon>
        <taxon>Araneoidea</taxon>
        <taxon>Araneidae</taxon>
        <taxon>Larinioides</taxon>
    </lineage>
</organism>
<dbReference type="InterPro" id="IPR008974">
    <property type="entry name" value="TRAF-like"/>
</dbReference>
<evidence type="ECO:0000313" key="2">
    <source>
        <dbReference type="Proteomes" id="UP001497382"/>
    </source>
</evidence>
<comment type="caution">
    <text evidence="1">The sequence shown here is derived from an EMBL/GenBank/DDBJ whole genome shotgun (WGS) entry which is preliminary data.</text>
</comment>
<reference evidence="1 2" key="1">
    <citation type="submission" date="2024-04" db="EMBL/GenBank/DDBJ databases">
        <authorList>
            <person name="Rising A."/>
            <person name="Reimegard J."/>
            <person name="Sonavane S."/>
            <person name="Akerstrom W."/>
            <person name="Nylinder S."/>
            <person name="Hedman E."/>
            <person name="Kallberg Y."/>
        </authorList>
    </citation>
    <scope>NUCLEOTIDE SEQUENCE [LARGE SCALE GENOMIC DNA]</scope>
</reference>
<dbReference type="Gene3D" id="2.60.210.10">
    <property type="entry name" value="Apoptosis, Tumor Necrosis Factor Receptor Associated Protein 2, Chain A"/>
    <property type="match status" value="2"/>
</dbReference>
<accession>A0AAV1ZXV9</accession>
<dbReference type="SUPFAM" id="SSF49599">
    <property type="entry name" value="TRAF domain-like"/>
    <property type="match status" value="2"/>
</dbReference>
<dbReference type="Proteomes" id="UP001497382">
    <property type="component" value="Unassembled WGS sequence"/>
</dbReference>
<keyword evidence="2" id="KW-1185">Reference proteome</keyword>
<dbReference type="EMBL" id="CAXIEN010000084">
    <property type="protein sequence ID" value="CAL1275382.1"/>
    <property type="molecule type" value="Genomic_DNA"/>
</dbReference>
<gene>
    <name evidence="1" type="ORF">LARSCL_LOCUS8036</name>
</gene>
<dbReference type="AlphaFoldDB" id="A0AAV1ZXV9"/>
<evidence type="ECO:0000313" key="1">
    <source>
        <dbReference type="EMBL" id="CAL1275382.1"/>
    </source>
</evidence>
<name>A0AAV1ZXV9_9ARAC</name>
<protein>
    <recommendedName>
        <fullName evidence="3">ZP domain-containing protein</fullName>
    </recommendedName>
</protein>